<dbReference type="GO" id="GO:0005875">
    <property type="term" value="C:microtubule associated complex"/>
    <property type="evidence" value="ECO:0007669"/>
    <property type="project" value="TreeGrafter"/>
</dbReference>
<comment type="similarity">
    <text evidence="7">Belongs to the TRAFAC class myosin-kinesin ATPase superfamily. Kinesin family.</text>
</comment>
<evidence type="ECO:0000256" key="7">
    <source>
        <dbReference type="PROSITE-ProRule" id="PRU00283"/>
    </source>
</evidence>
<evidence type="ECO:0000256" key="3">
    <source>
        <dbReference type="ARBA" id="ARBA00022741"/>
    </source>
</evidence>
<dbReference type="InterPro" id="IPR001752">
    <property type="entry name" value="Kinesin_motor_dom"/>
</dbReference>
<dbReference type="PANTHER" id="PTHR47969">
    <property type="entry name" value="CHROMOSOME-ASSOCIATED KINESIN KIF4A-RELATED"/>
    <property type="match status" value="1"/>
</dbReference>
<keyword evidence="2" id="KW-0963">Cytoplasm</keyword>
<evidence type="ECO:0000256" key="8">
    <source>
        <dbReference type="SAM" id="MobiDB-lite"/>
    </source>
</evidence>
<dbReference type="PROSITE" id="PS50067">
    <property type="entry name" value="KINESIN_MOTOR_2"/>
    <property type="match status" value="1"/>
</dbReference>
<keyword evidence="3" id="KW-0547">Nucleotide-binding</keyword>
<dbReference type="GO" id="GO:0005524">
    <property type="term" value="F:ATP binding"/>
    <property type="evidence" value="ECO:0007669"/>
    <property type="project" value="UniProtKB-KW"/>
</dbReference>
<proteinExistence type="inferred from homology"/>
<name>A0A7R8VRM4_TIMDO</name>
<evidence type="ECO:0000313" key="10">
    <source>
        <dbReference type="EMBL" id="CAD7203553.1"/>
    </source>
</evidence>
<evidence type="ECO:0000256" key="4">
    <source>
        <dbReference type="ARBA" id="ARBA00022840"/>
    </source>
</evidence>
<dbReference type="GO" id="GO:0008017">
    <property type="term" value="F:microtubule binding"/>
    <property type="evidence" value="ECO:0007669"/>
    <property type="project" value="InterPro"/>
</dbReference>
<evidence type="ECO:0000259" key="9">
    <source>
        <dbReference type="PROSITE" id="PS50067"/>
    </source>
</evidence>
<organism evidence="10">
    <name type="scientific">Timema douglasi</name>
    <name type="common">Walking stick</name>
    <dbReference type="NCBI Taxonomy" id="61478"/>
    <lineage>
        <taxon>Eukaryota</taxon>
        <taxon>Metazoa</taxon>
        <taxon>Ecdysozoa</taxon>
        <taxon>Arthropoda</taxon>
        <taxon>Hexapoda</taxon>
        <taxon>Insecta</taxon>
        <taxon>Pterygota</taxon>
        <taxon>Neoptera</taxon>
        <taxon>Polyneoptera</taxon>
        <taxon>Phasmatodea</taxon>
        <taxon>Timematodea</taxon>
        <taxon>Timematoidea</taxon>
        <taxon>Timematidae</taxon>
        <taxon>Timema</taxon>
    </lineage>
</organism>
<comment type="caution">
    <text evidence="7">Lacks conserved residue(s) required for the propagation of feature annotation.</text>
</comment>
<evidence type="ECO:0000256" key="2">
    <source>
        <dbReference type="ARBA" id="ARBA00022490"/>
    </source>
</evidence>
<dbReference type="GO" id="GO:0007052">
    <property type="term" value="P:mitotic spindle organization"/>
    <property type="evidence" value="ECO:0007669"/>
    <property type="project" value="TreeGrafter"/>
</dbReference>
<dbReference type="InterPro" id="IPR027640">
    <property type="entry name" value="Kinesin-like_fam"/>
</dbReference>
<protein>
    <recommendedName>
        <fullName evidence="9">Kinesin motor domain-containing protein</fullName>
    </recommendedName>
</protein>
<evidence type="ECO:0000256" key="1">
    <source>
        <dbReference type="ARBA" id="ARBA00004245"/>
    </source>
</evidence>
<dbReference type="PANTHER" id="PTHR47969:SF15">
    <property type="entry name" value="CHROMOSOME-ASSOCIATED KINESIN KIF4A-RELATED"/>
    <property type="match status" value="1"/>
</dbReference>
<dbReference type="GO" id="GO:0003777">
    <property type="term" value="F:microtubule motor activity"/>
    <property type="evidence" value="ECO:0007669"/>
    <property type="project" value="InterPro"/>
</dbReference>
<comment type="subcellular location">
    <subcellularLocation>
        <location evidence="1">Cytoplasm</location>
        <location evidence="1">Cytoskeleton</location>
    </subcellularLocation>
</comment>
<dbReference type="GO" id="GO:0007018">
    <property type="term" value="P:microtubule-based movement"/>
    <property type="evidence" value="ECO:0007669"/>
    <property type="project" value="InterPro"/>
</dbReference>
<feature type="region of interest" description="Disordered" evidence="8">
    <location>
        <begin position="54"/>
        <end position="111"/>
    </location>
</feature>
<dbReference type="Pfam" id="PF00225">
    <property type="entry name" value="Kinesin"/>
    <property type="match status" value="1"/>
</dbReference>
<feature type="compositionally biased region" description="Polar residues" evidence="8">
    <location>
        <begin position="70"/>
        <end position="79"/>
    </location>
</feature>
<evidence type="ECO:0000256" key="5">
    <source>
        <dbReference type="ARBA" id="ARBA00023054"/>
    </source>
</evidence>
<feature type="compositionally biased region" description="Pro residues" evidence="8">
    <location>
        <begin position="58"/>
        <end position="67"/>
    </location>
</feature>
<dbReference type="SUPFAM" id="SSF52540">
    <property type="entry name" value="P-loop containing nucleoside triphosphate hydrolases"/>
    <property type="match status" value="1"/>
</dbReference>
<feature type="domain" description="Kinesin motor" evidence="9">
    <location>
        <begin position="215"/>
        <end position="303"/>
    </location>
</feature>
<dbReference type="AlphaFoldDB" id="A0A7R8VRM4"/>
<feature type="compositionally biased region" description="Basic and acidic residues" evidence="8">
    <location>
        <begin position="101"/>
        <end position="111"/>
    </location>
</feature>
<keyword evidence="4" id="KW-0067">ATP-binding</keyword>
<accession>A0A7R8VRM4</accession>
<dbReference type="EMBL" id="OA570804">
    <property type="protein sequence ID" value="CAD7203553.1"/>
    <property type="molecule type" value="Genomic_DNA"/>
</dbReference>
<feature type="compositionally biased region" description="Basic and acidic residues" evidence="8">
    <location>
        <begin position="85"/>
        <end position="95"/>
    </location>
</feature>
<gene>
    <name evidence="10" type="ORF">TDIB3V08_LOCUS9721</name>
</gene>
<dbReference type="InterPro" id="IPR027417">
    <property type="entry name" value="P-loop_NTPase"/>
</dbReference>
<reference evidence="10" key="1">
    <citation type="submission" date="2020-11" db="EMBL/GenBank/DDBJ databases">
        <authorList>
            <person name="Tran Van P."/>
        </authorList>
    </citation>
    <scope>NUCLEOTIDE SEQUENCE</scope>
</reference>
<dbReference type="Gene3D" id="3.40.850.10">
    <property type="entry name" value="Kinesin motor domain"/>
    <property type="match status" value="1"/>
</dbReference>
<sequence>MARPFPALVMARIVGKLALGVGSPGHLLAGLKTSTGVVTAEGLESSIYRVKRIQTPPDVSPSSPPHTPSATLIPQSSEKVATYPLDKEGDRENKERSHKGQQREHAGPTKQQELDILLKQDNGVFAKDEGRVSLNNSQKYVIVKGIQGLDILLKQDNEVFAKDEGRVSLNNSQKYVIVKEASYSSSINGSADKTSDCILNQFGIRPQIAREVIDMCRVCTTVMPGEPQVLLGSDKAFTYDYVFDTGTPQSQVYDTCVECLVDGSLEGYNATVLAYGQLSHPAYHPVQWREALKISIEYRPQDI</sequence>
<dbReference type="InterPro" id="IPR036961">
    <property type="entry name" value="Kinesin_motor_dom_sf"/>
</dbReference>
<keyword evidence="6" id="KW-0206">Cytoskeleton</keyword>
<dbReference type="GO" id="GO:0051231">
    <property type="term" value="P:spindle elongation"/>
    <property type="evidence" value="ECO:0007669"/>
    <property type="project" value="TreeGrafter"/>
</dbReference>
<evidence type="ECO:0000256" key="6">
    <source>
        <dbReference type="ARBA" id="ARBA00023212"/>
    </source>
</evidence>
<keyword evidence="5" id="KW-0175">Coiled coil</keyword>